<proteinExistence type="predicted"/>
<name>A0AAW2HWA7_9NEOP</name>
<gene>
    <name evidence="2" type="ORF">PYX00_006550</name>
</gene>
<comment type="caution">
    <text evidence="2">The sequence shown here is derived from an EMBL/GenBank/DDBJ whole genome shotgun (WGS) entry which is preliminary data.</text>
</comment>
<organism evidence="2">
    <name type="scientific">Menopon gallinae</name>
    <name type="common">poultry shaft louse</name>
    <dbReference type="NCBI Taxonomy" id="328185"/>
    <lineage>
        <taxon>Eukaryota</taxon>
        <taxon>Metazoa</taxon>
        <taxon>Ecdysozoa</taxon>
        <taxon>Arthropoda</taxon>
        <taxon>Hexapoda</taxon>
        <taxon>Insecta</taxon>
        <taxon>Pterygota</taxon>
        <taxon>Neoptera</taxon>
        <taxon>Paraneoptera</taxon>
        <taxon>Psocodea</taxon>
        <taxon>Troctomorpha</taxon>
        <taxon>Phthiraptera</taxon>
        <taxon>Amblycera</taxon>
        <taxon>Menoponidae</taxon>
        <taxon>Menopon</taxon>
    </lineage>
</organism>
<evidence type="ECO:0000313" key="2">
    <source>
        <dbReference type="EMBL" id="KAL0274006.1"/>
    </source>
</evidence>
<accession>A0AAW2HWA7</accession>
<evidence type="ECO:0000256" key="1">
    <source>
        <dbReference type="SAM" id="MobiDB-lite"/>
    </source>
</evidence>
<dbReference type="AlphaFoldDB" id="A0AAW2HWA7"/>
<feature type="compositionally biased region" description="Basic and acidic residues" evidence="1">
    <location>
        <begin position="37"/>
        <end position="48"/>
    </location>
</feature>
<reference evidence="2" key="1">
    <citation type="journal article" date="2024" name="Gigascience">
        <title>Chromosome-level genome of the poultry shaft louse Menopon gallinae provides insight into the host-switching and adaptive evolution of parasitic lice.</title>
        <authorList>
            <person name="Xu Y."/>
            <person name="Ma L."/>
            <person name="Liu S."/>
            <person name="Liang Y."/>
            <person name="Liu Q."/>
            <person name="He Z."/>
            <person name="Tian L."/>
            <person name="Duan Y."/>
            <person name="Cai W."/>
            <person name="Li H."/>
            <person name="Song F."/>
        </authorList>
    </citation>
    <scope>NUCLEOTIDE SEQUENCE</scope>
    <source>
        <strain evidence="2">Cailab_2023a</strain>
    </source>
</reference>
<protein>
    <submittedName>
        <fullName evidence="2">Uncharacterized protein</fullName>
    </submittedName>
</protein>
<dbReference type="EMBL" id="JARGDH010000003">
    <property type="protein sequence ID" value="KAL0274006.1"/>
    <property type="molecule type" value="Genomic_DNA"/>
</dbReference>
<sequence length="136" mass="14726">MGTVVCLPENLAKICGESGQWLVIGGSGRRGPPGRPVPDRKEEDEPVRRKQPRCTVVVFDRNGAETALAGDGCEPREESLRPFFGRALMPAVAPASAVVGRILDSSNKVNERRRRVVSAEFGNDRNDTCATLAPRV</sequence>
<feature type="region of interest" description="Disordered" evidence="1">
    <location>
        <begin position="25"/>
        <end position="51"/>
    </location>
</feature>